<comment type="subcellular location">
    <subcellularLocation>
        <location evidence="3">Plastid</location>
        <location evidence="3">Chloroplast</location>
    </subcellularLocation>
</comment>
<reference evidence="20 21" key="1">
    <citation type="journal article" date="2020" name="IScience">
        <title>Genome Sequencing of the Endangered Kingdonia uniflora (Circaeasteraceae, Ranunculales) Reveals Potential Mechanisms of Evolutionary Specialization.</title>
        <authorList>
            <person name="Sun Y."/>
            <person name="Deng T."/>
            <person name="Zhang A."/>
            <person name="Moore M.J."/>
            <person name="Landis J.B."/>
            <person name="Lin N."/>
            <person name="Zhang H."/>
            <person name="Zhang X."/>
            <person name="Huang J."/>
            <person name="Zhang X."/>
            <person name="Sun H."/>
            <person name="Wang H."/>
        </authorList>
    </citation>
    <scope>NUCLEOTIDE SEQUENCE [LARGE SCALE GENOMIC DNA]</scope>
    <source>
        <strain evidence="20">TB1705</strain>
        <tissue evidence="20">Leaf</tissue>
    </source>
</reference>
<keyword evidence="10" id="KW-0934">Plastid</keyword>
<evidence type="ECO:0000256" key="17">
    <source>
        <dbReference type="PIRSR" id="PIRSR604450-51"/>
    </source>
</evidence>
<evidence type="ECO:0000256" key="3">
    <source>
        <dbReference type="ARBA" id="ARBA00004229"/>
    </source>
</evidence>
<sequence>MNMFSLSQASPCSLIPNPQSFNPNPRPQQLPLPHSLRIISSNNSTKISTQTPTPDPDPSNIIDPTPTPTPTPKLKHRRPAEVNIRQQAHLYNPSTHNFSAKYVPFNASPSSTESYSLDEIVYRSSDGSLLDVQHDMEALKKFDGDYWKALFDSRIGKTTWPYGSGVWSKKEWVLPEIDSDHIVSAFEGNSNLFWAERFGKDILGMNDLWVKNCGISHTGSFKDLGMTVLVSQVNRLRKLGRPVVGVGCASTGDTSAALSAYCAAAGIPAIVFLPANRISIAQLVQPIANGAFVLSIDTDFDGCMKLIREVTAELPIYLANSLNSLRLEGQKTAAIEILQQFDWEVPDWVIVPGGNLGNIYAFYKGFQMCKELGLVDRLPRLVCAQAANANPLYLHYKSGWSDFKAVTAGTTFASAIQIGDPVSIDRAVFALKNCNGIVEEASEEELMDAMSQADLTGMFVCPHTGVALSALMKLRRSGVIAPTDRTVVVSTAHGLKFTQSKIDYHSKDIADMACRFANPPVQVKNNFGSVMDVLKTYLLRKDKS</sequence>
<evidence type="ECO:0000256" key="6">
    <source>
        <dbReference type="ARBA" id="ARBA00011738"/>
    </source>
</evidence>
<evidence type="ECO:0000256" key="11">
    <source>
        <dbReference type="ARBA" id="ARBA00022691"/>
    </source>
</evidence>
<dbReference type="EMBL" id="JACGCM010000911">
    <property type="protein sequence ID" value="KAF6164761.1"/>
    <property type="molecule type" value="Genomic_DNA"/>
</dbReference>
<dbReference type="EC" id="4.2.3.1" evidence="7"/>
<comment type="pathway">
    <text evidence="4">Amino-acid biosynthesis; L-threonine biosynthesis; L-threonine from L-aspartate: step 5/5.</text>
</comment>
<organism evidence="20 21">
    <name type="scientific">Kingdonia uniflora</name>
    <dbReference type="NCBI Taxonomy" id="39325"/>
    <lineage>
        <taxon>Eukaryota</taxon>
        <taxon>Viridiplantae</taxon>
        <taxon>Streptophyta</taxon>
        <taxon>Embryophyta</taxon>
        <taxon>Tracheophyta</taxon>
        <taxon>Spermatophyta</taxon>
        <taxon>Magnoliopsida</taxon>
        <taxon>Ranunculales</taxon>
        <taxon>Circaeasteraceae</taxon>
        <taxon>Kingdonia</taxon>
    </lineage>
</organism>
<evidence type="ECO:0000256" key="2">
    <source>
        <dbReference type="ARBA" id="ARBA00003648"/>
    </source>
</evidence>
<keyword evidence="12" id="KW-0791">Threonine biosynthesis</keyword>
<evidence type="ECO:0000256" key="16">
    <source>
        <dbReference type="ARBA" id="ARBA00049144"/>
    </source>
</evidence>
<dbReference type="Proteomes" id="UP000541444">
    <property type="component" value="Unassembled WGS sequence"/>
</dbReference>
<evidence type="ECO:0000256" key="8">
    <source>
        <dbReference type="ARBA" id="ARBA00022528"/>
    </source>
</evidence>
<dbReference type="InterPro" id="IPR036052">
    <property type="entry name" value="TrpB-like_PALP_sf"/>
</dbReference>
<keyword evidence="21" id="KW-1185">Reference proteome</keyword>
<comment type="similarity">
    <text evidence="5">Belongs to the threonine synthase family.</text>
</comment>
<dbReference type="Pfam" id="PF00291">
    <property type="entry name" value="PALP"/>
    <property type="match status" value="1"/>
</dbReference>
<evidence type="ECO:0000256" key="15">
    <source>
        <dbReference type="ARBA" id="ARBA00023239"/>
    </source>
</evidence>
<evidence type="ECO:0000313" key="21">
    <source>
        <dbReference type="Proteomes" id="UP000541444"/>
    </source>
</evidence>
<dbReference type="FunFam" id="3.40.50.1100:FF:000030">
    <property type="entry name" value="Threonine synthase 1, chloroplastic"/>
    <property type="match status" value="1"/>
</dbReference>
<accession>A0A7J7NBZ0</accession>
<keyword evidence="9" id="KW-0028">Amino-acid biosynthesis</keyword>
<comment type="cofactor">
    <cofactor evidence="1 17">
        <name>pyridoxal 5'-phosphate</name>
        <dbReference type="ChEBI" id="CHEBI:597326"/>
    </cofactor>
</comment>
<keyword evidence="15" id="KW-0456">Lyase</keyword>
<keyword evidence="8" id="KW-0150">Chloroplast</keyword>
<dbReference type="GO" id="GO:0004795">
    <property type="term" value="F:threonine synthase activity"/>
    <property type="evidence" value="ECO:0007669"/>
    <property type="project" value="UniProtKB-EC"/>
</dbReference>
<feature type="compositionally biased region" description="Polar residues" evidence="18">
    <location>
        <begin position="1"/>
        <end position="21"/>
    </location>
</feature>
<keyword evidence="13 17" id="KW-0663">Pyridoxal phosphate</keyword>
<dbReference type="InterPro" id="IPR004450">
    <property type="entry name" value="Thr_synthase-like"/>
</dbReference>
<comment type="caution">
    <text evidence="20">The sequence shown here is derived from an EMBL/GenBank/DDBJ whole genome shotgun (WGS) entry which is preliminary data.</text>
</comment>
<dbReference type="SUPFAM" id="SSF53686">
    <property type="entry name" value="Tryptophan synthase beta subunit-like PLP-dependent enzymes"/>
    <property type="match status" value="1"/>
</dbReference>
<proteinExistence type="inferred from homology"/>
<evidence type="ECO:0000256" key="14">
    <source>
        <dbReference type="ARBA" id="ARBA00022946"/>
    </source>
</evidence>
<keyword evidence="11" id="KW-0949">S-adenosyl-L-methionine</keyword>
<dbReference type="NCBIfam" id="TIGR00260">
    <property type="entry name" value="thrC"/>
    <property type="match status" value="1"/>
</dbReference>
<dbReference type="GO" id="GO:0009507">
    <property type="term" value="C:chloroplast"/>
    <property type="evidence" value="ECO:0007669"/>
    <property type="project" value="UniProtKB-SubCell"/>
</dbReference>
<dbReference type="InterPro" id="IPR050214">
    <property type="entry name" value="Cys_Synth/Cystath_Beta-Synth"/>
</dbReference>
<evidence type="ECO:0000259" key="19">
    <source>
        <dbReference type="Pfam" id="PF00291"/>
    </source>
</evidence>
<evidence type="ECO:0000256" key="10">
    <source>
        <dbReference type="ARBA" id="ARBA00022640"/>
    </source>
</evidence>
<dbReference type="Gene3D" id="3.40.50.1100">
    <property type="match status" value="2"/>
</dbReference>
<evidence type="ECO:0000313" key="20">
    <source>
        <dbReference type="EMBL" id="KAF6164761.1"/>
    </source>
</evidence>
<evidence type="ECO:0000256" key="9">
    <source>
        <dbReference type="ARBA" id="ARBA00022605"/>
    </source>
</evidence>
<feature type="region of interest" description="Disordered" evidence="18">
    <location>
        <begin position="1"/>
        <end position="78"/>
    </location>
</feature>
<evidence type="ECO:0000256" key="5">
    <source>
        <dbReference type="ARBA" id="ARBA00005517"/>
    </source>
</evidence>
<dbReference type="PANTHER" id="PTHR10314">
    <property type="entry name" value="CYSTATHIONINE BETA-SYNTHASE"/>
    <property type="match status" value="1"/>
</dbReference>
<comment type="subunit">
    <text evidence="6">Homodimer.</text>
</comment>
<dbReference type="InterPro" id="IPR001926">
    <property type="entry name" value="TrpB-like_PALP"/>
</dbReference>
<dbReference type="AlphaFoldDB" id="A0A7J7NBZ0"/>
<gene>
    <name evidence="20" type="ORF">GIB67_041013</name>
</gene>
<evidence type="ECO:0000256" key="1">
    <source>
        <dbReference type="ARBA" id="ARBA00001933"/>
    </source>
</evidence>
<comment type="function">
    <text evidence="2">Catalyzes the gamma-elimination of phosphate from L-phosphohomoserine and the beta-addition of water to produce L-threonine.</text>
</comment>
<evidence type="ECO:0000256" key="18">
    <source>
        <dbReference type="SAM" id="MobiDB-lite"/>
    </source>
</evidence>
<dbReference type="CDD" id="cd01563">
    <property type="entry name" value="Thr-synth_1"/>
    <property type="match status" value="1"/>
</dbReference>
<comment type="catalytic activity">
    <reaction evidence="16">
        <text>O-phospho-L-homoserine + H2O = L-threonine + phosphate</text>
        <dbReference type="Rhea" id="RHEA:10840"/>
        <dbReference type="ChEBI" id="CHEBI:15377"/>
        <dbReference type="ChEBI" id="CHEBI:43474"/>
        <dbReference type="ChEBI" id="CHEBI:57590"/>
        <dbReference type="ChEBI" id="CHEBI:57926"/>
        <dbReference type="EC" id="4.2.3.1"/>
    </reaction>
</comment>
<evidence type="ECO:0000256" key="12">
    <source>
        <dbReference type="ARBA" id="ARBA00022697"/>
    </source>
</evidence>
<dbReference type="GO" id="GO:0009088">
    <property type="term" value="P:threonine biosynthetic process"/>
    <property type="evidence" value="ECO:0007669"/>
    <property type="project" value="UniProtKB-KW"/>
</dbReference>
<evidence type="ECO:0000256" key="13">
    <source>
        <dbReference type="ARBA" id="ARBA00022898"/>
    </source>
</evidence>
<feature type="compositionally biased region" description="Low complexity" evidence="18">
    <location>
        <begin position="31"/>
        <end position="64"/>
    </location>
</feature>
<name>A0A7J7NBZ0_9MAGN</name>
<keyword evidence="14" id="KW-0809">Transit peptide</keyword>
<feature type="domain" description="Tryptophan synthase beta chain-like PALP" evidence="19">
    <location>
        <begin position="184"/>
        <end position="491"/>
    </location>
</feature>
<dbReference type="OrthoDB" id="7773036at2759"/>
<evidence type="ECO:0000256" key="7">
    <source>
        <dbReference type="ARBA" id="ARBA00013028"/>
    </source>
</evidence>
<protein>
    <recommendedName>
        <fullName evidence="7">threonine synthase</fullName>
        <ecNumber evidence="7">4.2.3.1</ecNumber>
    </recommendedName>
</protein>
<evidence type="ECO:0000256" key="4">
    <source>
        <dbReference type="ARBA" id="ARBA00004979"/>
    </source>
</evidence>
<feature type="modified residue" description="N6-(pyridoxal phosphate)lysine" evidence="17">
    <location>
        <position position="222"/>
    </location>
</feature>